<feature type="compositionally biased region" description="Polar residues" evidence="1">
    <location>
        <begin position="55"/>
        <end position="79"/>
    </location>
</feature>
<evidence type="ECO:0000313" key="3">
    <source>
        <dbReference type="Proteomes" id="UP001174936"/>
    </source>
</evidence>
<reference evidence="2" key="1">
    <citation type="submission" date="2023-06" db="EMBL/GenBank/DDBJ databases">
        <title>Genome-scale phylogeny and comparative genomics of the fungal order Sordariales.</title>
        <authorList>
            <consortium name="Lawrence Berkeley National Laboratory"/>
            <person name="Hensen N."/>
            <person name="Bonometti L."/>
            <person name="Westerberg I."/>
            <person name="Brannstrom I.O."/>
            <person name="Guillou S."/>
            <person name="Cros-Aarteil S."/>
            <person name="Calhoun S."/>
            <person name="Haridas S."/>
            <person name="Kuo A."/>
            <person name="Mondo S."/>
            <person name="Pangilinan J."/>
            <person name="Riley R."/>
            <person name="Labutti K."/>
            <person name="Andreopoulos B."/>
            <person name="Lipzen A."/>
            <person name="Chen C."/>
            <person name="Yanf M."/>
            <person name="Daum C."/>
            <person name="Ng V."/>
            <person name="Clum A."/>
            <person name="Steindorff A."/>
            <person name="Ohm R."/>
            <person name="Martin F."/>
            <person name="Silar P."/>
            <person name="Natvig D."/>
            <person name="Lalanne C."/>
            <person name="Gautier V."/>
            <person name="Ament-Velasquez S.L."/>
            <person name="Kruys A."/>
            <person name="Hutchinson M.I."/>
            <person name="Powell A.J."/>
            <person name="Barry K."/>
            <person name="Miller A.N."/>
            <person name="Grigoriev I.V."/>
            <person name="Debuchy R."/>
            <person name="Gladieux P."/>
            <person name="Thoren M.H."/>
            <person name="Johannesson H."/>
        </authorList>
    </citation>
    <scope>NUCLEOTIDE SEQUENCE</scope>
    <source>
        <strain evidence="2">SMH2532-1</strain>
    </source>
</reference>
<comment type="caution">
    <text evidence="2">The sequence shown here is derived from an EMBL/GenBank/DDBJ whole genome shotgun (WGS) entry which is preliminary data.</text>
</comment>
<feature type="compositionally biased region" description="Polar residues" evidence="1">
    <location>
        <begin position="127"/>
        <end position="151"/>
    </location>
</feature>
<proteinExistence type="predicted"/>
<evidence type="ECO:0000313" key="2">
    <source>
        <dbReference type="EMBL" id="KAK0643916.1"/>
    </source>
</evidence>
<organism evidence="2 3">
    <name type="scientific">Cercophora newfieldiana</name>
    <dbReference type="NCBI Taxonomy" id="92897"/>
    <lineage>
        <taxon>Eukaryota</taxon>
        <taxon>Fungi</taxon>
        <taxon>Dikarya</taxon>
        <taxon>Ascomycota</taxon>
        <taxon>Pezizomycotina</taxon>
        <taxon>Sordariomycetes</taxon>
        <taxon>Sordariomycetidae</taxon>
        <taxon>Sordariales</taxon>
        <taxon>Lasiosphaeriaceae</taxon>
        <taxon>Cercophora</taxon>
    </lineage>
</organism>
<dbReference type="EMBL" id="JAULSV010000005">
    <property type="protein sequence ID" value="KAK0643916.1"/>
    <property type="molecule type" value="Genomic_DNA"/>
</dbReference>
<sequence length="151" mass="16109">MLASMLRNSALTVSGCFFARCRSGWPSRALSSSTCLDSTLTKCVRPSRRARSKTDNLSDGSTLLGSAPSDNRNSTTSMCPDSAAEHIALNNFGSVEGRDRAEFTRILTTSRCPFVAAKKMGERDCASSDSTSTSRYVAKNSTTPTCPFSAA</sequence>
<keyword evidence="3" id="KW-1185">Reference proteome</keyword>
<protein>
    <submittedName>
        <fullName evidence="2">Uncharacterized protein</fullName>
    </submittedName>
</protein>
<accession>A0AA39Y2H1</accession>
<feature type="region of interest" description="Disordered" evidence="1">
    <location>
        <begin position="47"/>
        <end position="79"/>
    </location>
</feature>
<feature type="region of interest" description="Disordered" evidence="1">
    <location>
        <begin position="122"/>
        <end position="151"/>
    </location>
</feature>
<name>A0AA39Y2H1_9PEZI</name>
<dbReference type="AlphaFoldDB" id="A0AA39Y2H1"/>
<gene>
    <name evidence="2" type="ORF">B0T16DRAFT_416852</name>
</gene>
<evidence type="ECO:0000256" key="1">
    <source>
        <dbReference type="SAM" id="MobiDB-lite"/>
    </source>
</evidence>
<dbReference type="Proteomes" id="UP001174936">
    <property type="component" value="Unassembled WGS sequence"/>
</dbReference>